<protein>
    <submittedName>
        <fullName evidence="2">Uncharacterized protein</fullName>
    </submittedName>
</protein>
<feature type="transmembrane region" description="Helical" evidence="1">
    <location>
        <begin position="69"/>
        <end position="92"/>
    </location>
</feature>
<dbReference type="EMBL" id="JAUJDW010000242">
    <property type="protein sequence ID" value="KAK0609789.1"/>
    <property type="molecule type" value="Genomic_DNA"/>
</dbReference>
<evidence type="ECO:0000313" key="3">
    <source>
        <dbReference type="Proteomes" id="UP001175001"/>
    </source>
</evidence>
<dbReference type="AlphaFoldDB" id="A0AA39W3V1"/>
<dbReference type="Proteomes" id="UP001175001">
    <property type="component" value="Unassembled WGS sequence"/>
</dbReference>
<evidence type="ECO:0000256" key="1">
    <source>
        <dbReference type="SAM" id="Phobius"/>
    </source>
</evidence>
<gene>
    <name evidence="2" type="ORF">DIS24_g12253</name>
</gene>
<keyword evidence="3" id="KW-1185">Reference proteome</keyword>
<keyword evidence="1" id="KW-0812">Transmembrane</keyword>
<keyword evidence="1" id="KW-1133">Transmembrane helix</keyword>
<accession>A0AA39W3V1</accession>
<name>A0AA39W3V1_9PEZI</name>
<comment type="caution">
    <text evidence="2">The sequence shown here is derived from an EMBL/GenBank/DDBJ whole genome shotgun (WGS) entry which is preliminary data.</text>
</comment>
<reference evidence="2" key="1">
    <citation type="submission" date="2023-06" db="EMBL/GenBank/DDBJ databases">
        <title>Multi-omics analyses reveal the molecular pathogenesis toolkit of Lasiodiplodia hormozganensis, a cross-kingdom pathogen.</title>
        <authorList>
            <person name="Felix C."/>
            <person name="Meneses R."/>
            <person name="Goncalves M.F.M."/>
            <person name="Tilleman L."/>
            <person name="Duarte A.S."/>
            <person name="Jorrin-Novo J.V."/>
            <person name="Van De Peer Y."/>
            <person name="Deforce D."/>
            <person name="Van Nieuwerburgh F."/>
            <person name="Esteves A.C."/>
            <person name="Alves A."/>
        </authorList>
    </citation>
    <scope>NUCLEOTIDE SEQUENCE</scope>
    <source>
        <strain evidence="2">CBS 339.90</strain>
    </source>
</reference>
<evidence type="ECO:0000313" key="2">
    <source>
        <dbReference type="EMBL" id="KAK0609789.1"/>
    </source>
</evidence>
<sequence>MLSSLFRVTNAKINEPNRLLVLDALRQGKDIPRLMADITDSVTNLIRLGPNRTDIHGTADYPEVFVVVRWQWCILPGALVVLSAVFFSLIVWDNRARNCSRALLWKSNILPFLFFGLEGWTREEMRVSENSTAMEKTAQGMMAKMKRNGDEEMKFMKVDALRNDGSLDRLESQTFAEEGMPLSTIDGQSTP</sequence>
<dbReference type="PANTHER" id="PTHR35394:SF5">
    <property type="entry name" value="DUF3176 DOMAIN-CONTAINING PROTEIN"/>
    <property type="match status" value="1"/>
</dbReference>
<keyword evidence="1" id="KW-0472">Membrane</keyword>
<proteinExistence type="predicted"/>
<organism evidence="2 3">
    <name type="scientific">Lasiodiplodia hormozganensis</name>
    <dbReference type="NCBI Taxonomy" id="869390"/>
    <lineage>
        <taxon>Eukaryota</taxon>
        <taxon>Fungi</taxon>
        <taxon>Dikarya</taxon>
        <taxon>Ascomycota</taxon>
        <taxon>Pezizomycotina</taxon>
        <taxon>Dothideomycetes</taxon>
        <taxon>Dothideomycetes incertae sedis</taxon>
        <taxon>Botryosphaeriales</taxon>
        <taxon>Botryosphaeriaceae</taxon>
        <taxon>Lasiodiplodia</taxon>
    </lineage>
</organism>
<dbReference type="PANTHER" id="PTHR35394">
    <property type="entry name" value="DUF3176 DOMAIN-CONTAINING PROTEIN"/>
    <property type="match status" value="1"/>
</dbReference>